<dbReference type="GO" id="GO:0004497">
    <property type="term" value="F:monooxygenase activity"/>
    <property type="evidence" value="ECO:0007669"/>
    <property type="project" value="TreeGrafter"/>
</dbReference>
<gene>
    <name evidence="2" type="ORF">sS8_0260</name>
</gene>
<dbReference type="InterPro" id="IPR050982">
    <property type="entry name" value="Auxin_biosynth/cation_transpt"/>
</dbReference>
<evidence type="ECO:0000313" key="2">
    <source>
        <dbReference type="EMBL" id="BBA32228.1"/>
    </source>
</evidence>
<reference evidence="2 3" key="1">
    <citation type="submission" date="2016-12" db="EMBL/GenBank/DDBJ databases">
        <title>Genome sequencing of Methylocaldum marinum.</title>
        <authorList>
            <person name="Takeuchi M."/>
            <person name="Kamagata Y."/>
            <person name="Hiraoka S."/>
            <person name="Oshima K."/>
            <person name="Hattori M."/>
            <person name="Iwasaki W."/>
        </authorList>
    </citation>
    <scope>NUCLEOTIDE SEQUENCE [LARGE SCALE GENOMIC DNA]</scope>
    <source>
        <strain evidence="2 3">S8</strain>
    </source>
</reference>
<accession>A0A286P3K6</accession>
<organism evidence="2 3">
    <name type="scientific">Methylocaldum marinum</name>
    <dbReference type="NCBI Taxonomy" id="1432792"/>
    <lineage>
        <taxon>Bacteria</taxon>
        <taxon>Pseudomonadati</taxon>
        <taxon>Pseudomonadota</taxon>
        <taxon>Gammaproteobacteria</taxon>
        <taxon>Methylococcales</taxon>
        <taxon>Methylococcaceae</taxon>
        <taxon>Methylocaldum</taxon>
    </lineage>
</organism>
<dbReference type="PRINTS" id="PR00411">
    <property type="entry name" value="PNDRDTASEI"/>
</dbReference>
<sequence length="465" mass="50923">MLGNTIVAPTEVNSLFSSDVQFDIKLMSEVYDIIKRPYSVSAVGGVKLLFGRIGDIVPGGVLVAGFDGDKCLFAVPYDSPPQPRACDVLVIGAGPIGLGIGASTANNSLDTIILGEPLSFWWQNILPQPLRSPLSASSIYIDRDSYDLSAFCKHGEINPAGVLQFSVFLAYAQSVLNRYEHLVRTERVDGLRRTADGWLIDVTTPYGAVTYSANSVVVATGLLPMANIPGQVSPGKAVRHASAVNRFDLERPDIQAIAVVGGGQSALEFALHAWKCGKDVSVVIRESELMFRNLHEPGHYLYKELAKRSERMTPWLSGPLKSKLLSFLLRGTVEPRLRDEILNSDIKILGNFRIAGLERFGSRIRLQAEDKRELHLDSVIFGTGYSWTLERLGFLKNLLGLIKSEAGMPRLTAACESSIPGLFFAGYGAMRRVGFKSQFIQGSRLITPAILKEILRRRECKNVAG</sequence>
<name>A0A286P3K6_9GAMM</name>
<dbReference type="PANTHER" id="PTHR43539">
    <property type="entry name" value="FLAVIN-BINDING MONOOXYGENASE-LIKE PROTEIN (AFU_ORTHOLOGUE AFUA_4G09220)"/>
    <property type="match status" value="1"/>
</dbReference>
<keyword evidence="3" id="KW-1185">Reference proteome</keyword>
<dbReference type="PANTHER" id="PTHR43539:SF78">
    <property type="entry name" value="FLAVIN-CONTAINING MONOOXYGENASE"/>
    <property type="match status" value="1"/>
</dbReference>
<proteinExistence type="predicted"/>
<dbReference type="InterPro" id="IPR036188">
    <property type="entry name" value="FAD/NAD-bd_sf"/>
</dbReference>
<dbReference type="PRINTS" id="PR00368">
    <property type="entry name" value="FADPNR"/>
</dbReference>
<protein>
    <submittedName>
        <fullName evidence="2">Uncharacterized protein</fullName>
    </submittedName>
</protein>
<dbReference type="SUPFAM" id="SSF51905">
    <property type="entry name" value="FAD/NAD(P)-binding domain"/>
    <property type="match status" value="1"/>
</dbReference>
<dbReference type="Proteomes" id="UP000266313">
    <property type="component" value="Chromosome"/>
</dbReference>
<evidence type="ECO:0000256" key="1">
    <source>
        <dbReference type="ARBA" id="ARBA00023002"/>
    </source>
</evidence>
<dbReference type="Pfam" id="PF13738">
    <property type="entry name" value="Pyr_redox_3"/>
    <property type="match status" value="1"/>
</dbReference>
<dbReference type="GO" id="GO:0050660">
    <property type="term" value="F:flavin adenine dinucleotide binding"/>
    <property type="evidence" value="ECO:0007669"/>
    <property type="project" value="TreeGrafter"/>
</dbReference>
<evidence type="ECO:0000313" key="3">
    <source>
        <dbReference type="Proteomes" id="UP000266313"/>
    </source>
</evidence>
<dbReference type="AlphaFoldDB" id="A0A286P3K6"/>
<dbReference type="Gene3D" id="3.50.50.60">
    <property type="entry name" value="FAD/NAD(P)-binding domain"/>
    <property type="match status" value="1"/>
</dbReference>
<dbReference type="EMBL" id="AP017928">
    <property type="protein sequence ID" value="BBA32228.1"/>
    <property type="molecule type" value="Genomic_DNA"/>
</dbReference>
<keyword evidence="1" id="KW-0560">Oxidoreductase</keyword>
<dbReference type="KEGG" id="mmai:sS8_0260"/>